<reference evidence="1 2" key="1">
    <citation type="submission" date="2012-02" db="EMBL/GenBank/DDBJ databases">
        <title>Whole genome shotgun sequence of Gordonia sputi NBRC 100414.</title>
        <authorList>
            <person name="Yoshida I."/>
            <person name="Hosoyama A."/>
            <person name="Tsuchikane K."/>
            <person name="Katsumata H."/>
            <person name="Yamazaki S."/>
            <person name="Fujita N."/>
        </authorList>
    </citation>
    <scope>NUCLEOTIDE SEQUENCE [LARGE SCALE GENOMIC DNA]</scope>
    <source>
        <strain evidence="1 2">NBRC 100414</strain>
    </source>
</reference>
<dbReference type="AlphaFoldDB" id="H5TVQ5"/>
<proteinExistence type="predicted"/>
<dbReference type="EMBL" id="BAFC01000016">
    <property type="protein sequence ID" value="GAB37563.1"/>
    <property type="molecule type" value="Genomic_DNA"/>
</dbReference>
<evidence type="ECO:0000313" key="1">
    <source>
        <dbReference type="EMBL" id="GAB37563.1"/>
    </source>
</evidence>
<gene>
    <name evidence="1" type="ORF">GOSPT_016_00020</name>
</gene>
<sequence>MSDDEIELNLDTQSRRLDELNDIVNAALSESGPTASLETSPHHQTYDELTSFNKDLRLRRSWQEVDLDGALTEAQREAWELWQTKHRLSWRSSDYLAVGAAGLVGLLCSWFDSTIDSAVRDHLKTLTESAAVQRWESAGKRLPIDYMGPGFGGRAHRVKSAGHDVARPIEAIRQVMNGEFRGIRWQNGQAIPVFQGGVFLPNLSLTEAALRLGQHLLADVVTPMSLPIPGMSLLYESDNQLVRDFALHAYSGLGQGTGWNVRSGIATPTMTVIATEVIIRTYVHAEALTQTGSPELDWPQKRRRTELLLAAHSLISAISLGKVAAQIAAHSMAGDYLRAAHPSHIRHANIPALLRTGTLAATVVNDAYRASQIPSAQSWDELVVATAQPWQLDLVSRYETLGSAPGGRSELLKDLDT</sequence>
<dbReference type="RefSeq" id="WP_005202382.1">
    <property type="nucleotide sequence ID" value="NZ_BAFC01000016.1"/>
</dbReference>
<evidence type="ECO:0000313" key="2">
    <source>
        <dbReference type="Proteomes" id="UP000005845"/>
    </source>
</evidence>
<accession>H5TVQ5</accession>
<name>H5TVQ5_9ACTN</name>
<organism evidence="1 2">
    <name type="scientific">Gordonia sputi NBRC 100414</name>
    <dbReference type="NCBI Taxonomy" id="1089453"/>
    <lineage>
        <taxon>Bacteria</taxon>
        <taxon>Bacillati</taxon>
        <taxon>Actinomycetota</taxon>
        <taxon>Actinomycetes</taxon>
        <taxon>Mycobacteriales</taxon>
        <taxon>Gordoniaceae</taxon>
        <taxon>Gordonia</taxon>
    </lineage>
</organism>
<protein>
    <submittedName>
        <fullName evidence="1">Uncharacterized protein</fullName>
    </submittedName>
</protein>
<comment type="caution">
    <text evidence="1">The sequence shown here is derived from an EMBL/GenBank/DDBJ whole genome shotgun (WGS) entry which is preliminary data.</text>
</comment>
<keyword evidence="2" id="KW-1185">Reference proteome</keyword>
<dbReference type="Proteomes" id="UP000005845">
    <property type="component" value="Unassembled WGS sequence"/>
</dbReference>